<comment type="caution">
    <text evidence="2">The sequence shown here is derived from an EMBL/GenBank/DDBJ whole genome shotgun (WGS) entry which is preliminary data.</text>
</comment>
<evidence type="ECO:0000256" key="1">
    <source>
        <dbReference type="SAM" id="Phobius"/>
    </source>
</evidence>
<reference evidence="2 3" key="1">
    <citation type="journal article" date="2021" name="Front. Microbiol.">
        <title>Aerobic Denitrification and Heterotrophic Sulfur Oxidation in the Genus Halomonas Revealed by Six Novel Species Characterizations and Genome-Based Analysis.</title>
        <authorList>
            <person name="Wang L."/>
            <person name="Shao Z."/>
        </authorList>
    </citation>
    <scope>NUCLEOTIDE SEQUENCE [LARGE SCALE GENOMIC DNA]</scope>
    <source>
        <strain evidence="2 3">MCCC 1A11058</strain>
    </source>
</reference>
<name>A0ABS9AUA8_9GAMM</name>
<feature type="transmembrane region" description="Helical" evidence="1">
    <location>
        <begin position="6"/>
        <end position="24"/>
    </location>
</feature>
<feature type="transmembrane region" description="Helical" evidence="1">
    <location>
        <begin position="64"/>
        <end position="87"/>
    </location>
</feature>
<keyword evidence="1" id="KW-0472">Membrane</keyword>
<sequence length="259" mass="29172">MQSRNLSLLGMFTLFLIAYLFYALGMINDSPFSGAIALMGLVPVVLHVVIWVFFSYVPEAHRPYYAWGECLFIFGYLIVGVFLFSLTLGGAEKFVFLLLPQVLSFSFFYMLGVAKFDACEEASKIKKGIRESSSVVYILGNGLVANYSYSKRMKQGWLERVYSMGRSFFIFFVVLVSMVGGAAGLIVSGIISELGVGGGHFSAHGLSIYMLSYFCIALIAFGMPMIWFNFKWWKDFDSRIRRSCGGVVYIWPLESQRPR</sequence>
<dbReference type="RefSeq" id="WP_234254419.1">
    <property type="nucleotide sequence ID" value="NZ_JABFTV010000007.1"/>
</dbReference>
<accession>A0ABS9AUA8</accession>
<feature type="transmembrane region" description="Helical" evidence="1">
    <location>
        <begin position="36"/>
        <end position="58"/>
    </location>
</feature>
<evidence type="ECO:0000313" key="3">
    <source>
        <dbReference type="Proteomes" id="UP001320272"/>
    </source>
</evidence>
<gene>
    <name evidence="2" type="ORF">HOP59_14415</name>
</gene>
<feature type="transmembrane region" description="Helical" evidence="1">
    <location>
        <begin position="94"/>
        <end position="112"/>
    </location>
</feature>
<organism evidence="2 3">
    <name type="scientific">Billgrantia aerodenitrificans</name>
    <dbReference type="NCBI Taxonomy" id="2733483"/>
    <lineage>
        <taxon>Bacteria</taxon>
        <taxon>Pseudomonadati</taxon>
        <taxon>Pseudomonadota</taxon>
        <taxon>Gammaproteobacteria</taxon>
        <taxon>Oceanospirillales</taxon>
        <taxon>Halomonadaceae</taxon>
        <taxon>Billgrantia</taxon>
    </lineage>
</organism>
<proteinExistence type="predicted"/>
<feature type="transmembrane region" description="Helical" evidence="1">
    <location>
        <begin position="169"/>
        <end position="191"/>
    </location>
</feature>
<keyword evidence="1" id="KW-1133">Transmembrane helix</keyword>
<protein>
    <submittedName>
        <fullName evidence="2">Uncharacterized protein</fullName>
    </submittedName>
</protein>
<keyword evidence="3" id="KW-1185">Reference proteome</keyword>
<keyword evidence="1" id="KW-0812">Transmembrane</keyword>
<dbReference type="Proteomes" id="UP001320272">
    <property type="component" value="Unassembled WGS sequence"/>
</dbReference>
<evidence type="ECO:0000313" key="2">
    <source>
        <dbReference type="EMBL" id="MCE8025320.1"/>
    </source>
</evidence>
<dbReference type="EMBL" id="JABFTV010000007">
    <property type="protein sequence ID" value="MCE8025320.1"/>
    <property type="molecule type" value="Genomic_DNA"/>
</dbReference>
<feature type="transmembrane region" description="Helical" evidence="1">
    <location>
        <begin position="211"/>
        <end position="233"/>
    </location>
</feature>